<dbReference type="CDD" id="cd09272">
    <property type="entry name" value="RNase_HI_RT_Ty1"/>
    <property type="match status" value="1"/>
</dbReference>
<dbReference type="Proteomes" id="UP000694930">
    <property type="component" value="Chromosome 9"/>
</dbReference>
<reference evidence="3" key="2">
    <citation type="submission" date="2025-08" db="UniProtKB">
        <authorList>
            <consortium name="RefSeq"/>
        </authorList>
    </citation>
    <scope>IDENTIFICATION</scope>
</reference>
<gene>
    <name evidence="3" type="primary">LOC107030371</name>
</gene>
<dbReference type="PANTHER" id="PTHR11439:SF470">
    <property type="entry name" value="CYSTEINE-RICH RLK (RECEPTOR-LIKE PROTEIN KINASE) 8"/>
    <property type="match status" value="1"/>
</dbReference>
<dbReference type="Pfam" id="PF07727">
    <property type="entry name" value="RVT_2"/>
    <property type="match status" value="1"/>
</dbReference>
<dbReference type="GeneID" id="107030371"/>
<keyword evidence="2" id="KW-1185">Reference proteome</keyword>
<evidence type="ECO:0000313" key="2">
    <source>
        <dbReference type="Proteomes" id="UP000694930"/>
    </source>
</evidence>
<dbReference type="SUPFAM" id="SSF56672">
    <property type="entry name" value="DNA/RNA polymerases"/>
    <property type="match status" value="1"/>
</dbReference>
<dbReference type="PANTHER" id="PTHR11439">
    <property type="entry name" value="GAG-POL-RELATED RETROTRANSPOSON"/>
    <property type="match status" value="1"/>
</dbReference>
<proteinExistence type="predicted"/>
<sequence>MKLPPGLLVSDVSSTSAPLVCKLLKSLYGLRQASRQWYAKLSQALQSRGSTHSFNDYSLFTKGSGDSLVVLAVYVDDIVLTGPNSVEISALKQFLHHQFKIKDLGLLNCFLGIEVLYTPSGVLLHQPVCPLELHEKLQAGIGDSLPNPEVYRCLIRKLNFLNHTRPDLSFAIQHLSQFMHSPCVPHMKAALHILIYLKGTSDFGLFLNNSQDLALKVFCDSDWGACPDIRRSVTGFCFLLGGSLISWKSKKQPVVSLSSAEAEYRALSKAVAEVSWLTRLLGDFSLPDLSHVPIFCDNQAAIHIAKNPVFHERTKHIELDCHFVRDKLVAGLVSLHHTSTASQLADILTKSLTRAAHYFLLDYVIKVIVRDTNTRALDVG</sequence>
<reference evidence="2" key="1">
    <citation type="journal article" date="2014" name="Nat. Genet.">
        <title>The genome of the stress-tolerant wild tomato species Solanum pennellii.</title>
        <authorList>
            <person name="Bolger A."/>
            <person name="Scossa F."/>
            <person name="Bolger M.E."/>
            <person name="Lanz C."/>
            <person name="Maumus F."/>
            <person name="Tohge T."/>
            <person name="Quesneville H."/>
            <person name="Alseekh S."/>
            <person name="Sorensen I."/>
            <person name="Lichtenstein G."/>
            <person name="Fich E.A."/>
            <person name="Conte M."/>
            <person name="Keller H."/>
            <person name="Schneeberger K."/>
            <person name="Schwacke R."/>
            <person name="Ofner I."/>
            <person name="Vrebalov J."/>
            <person name="Xu Y."/>
            <person name="Osorio S."/>
            <person name="Aflitos S.A."/>
            <person name="Schijlen E."/>
            <person name="Jimenez-Gomez J.M."/>
            <person name="Ryngajllo M."/>
            <person name="Kimura S."/>
            <person name="Kumar R."/>
            <person name="Koenig D."/>
            <person name="Headland L.R."/>
            <person name="Maloof J.N."/>
            <person name="Sinha N."/>
            <person name="van Ham R.C."/>
            <person name="Lankhorst R.K."/>
            <person name="Mao L."/>
            <person name="Vogel A."/>
            <person name="Arsova B."/>
            <person name="Panstruga R."/>
            <person name="Fei Z."/>
            <person name="Rose J.K."/>
            <person name="Zamir D."/>
            <person name="Carrari F."/>
            <person name="Giovannoni J.J."/>
            <person name="Weigel D."/>
            <person name="Usadel B."/>
            <person name="Fernie A.R."/>
        </authorList>
    </citation>
    <scope>NUCLEOTIDE SEQUENCE [LARGE SCALE GENOMIC DNA]</scope>
    <source>
        <strain evidence="2">cv. LA0716</strain>
    </source>
</reference>
<protein>
    <submittedName>
        <fullName evidence="3">Uncharacterized protein LOC107030371</fullName>
    </submittedName>
</protein>
<evidence type="ECO:0000313" key="3">
    <source>
        <dbReference type="RefSeq" id="XP_015087155.1"/>
    </source>
</evidence>
<evidence type="ECO:0000259" key="1">
    <source>
        <dbReference type="Pfam" id="PF07727"/>
    </source>
</evidence>
<dbReference type="RefSeq" id="XP_015087155.1">
    <property type="nucleotide sequence ID" value="XM_015231669.1"/>
</dbReference>
<organism evidence="2 3">
    <name type="scientific">Solanum pennellii</name>
    <name type="common">Tomato</name>
    <name type="synonym">Lycopersicon pennellii</name>
    <dbReference type="NCBI Taxonomy" id="28526"/>
    <lineage>
        <taxon>Eukaryota</taxon>
        <taxon>Viridiplantae</taxon>
        <taxon>Streptophyta</taxon>
        <taxon>Embryophyta</taxon>
        <taxon>Tracheophyta</taxon>
        <taxon>Spermatophyta</taxon>
        <taxon>Magnoliopsida</taxon>
        <taxon>eudicotyledons</taxon>
        <taxon>Gunneridae</taxon>
        <taxon>Pentapetalae</taxon>
        <taxon>asterids</taxon>
        <taxon>lamiids</taxon>
        <taxon>Solanales</taxon>
        <taxon>Solanaceae</taxon>
        <taxon>Solanoideae</taxon>
        <taxon>Solaneae</taxon>
        <taxon>Solanum</taxon>
        <taxon>Solanum subgen. Lycopersicon</taxon>
    </lineage>
</organism>
<accession>A0ABM1HL89</accession>
<name>A0ABM1HL89_SOLPN</name>
<dbReference type="InterPro" id="IPR013103">
    <property type="entry name" value="RVT_2"/>
</dbReference>
<dbReference type="InterPro" id="IPR043502">
    <property type="entry name" value="DNA/RNA_pol_sf"/>
</dbReference>
<feature type="domain" description="Reverse transcriptase Ty1/copia-type" evidence="1">
    <location>
        <begin position="17"/>
        <end position="125"/>
    </location>
</feature>